<proteinExistence type="inferred from homology"/>
<name>A0A4Q2U2E6_9HYPH</name>
<dbReference type="OrthoDB" id="9809379at2"/>
<evidence type="ECO:0000259" key="2">
    <source>
        <dbReference type="SMART" id="SM00382"/>
    </source>
</evidence>
<accession>A0A4Q2U2E6</accession>
<dbReference type="CDD" id="cd19481">
    <property type="entry name" value="RecA-like_protease"/>
    <property type="match status" value="1"/>
</dbReference>
<dbReference type="Pfam" id="PF00004">
    <property type="entry name" value="AAA"/>
    <property type="match status" value="1"/>
</dbReference>
<evidence type="ECO:0000313" key="4">
    <source>
        <dbReference type="Proteomes" id="UP000290759"/>
    </source>
</evidence>
<keyword evidence="1" id="KW-0067">ATP-binding</keyword>
<dbReference type="GO" id="GO:0030163">
    <property type="term" value="P:protein catabolic process"/>
    <property type="evidence" value="ECO:0007669"/>
    <property type="project" value="TreeGrafter"/>
</dbReference>
<reference evidence="3 4" key="1">
    <citation type="submission" date="2018-12" db="EMBL/GenBank/DDBJ databases">
        <authorList>
            <person name="Grouzdev D.S."/>
            <person name="Krutkina M.S."/>
        </authorList>
    </citation>
    <scope>NUCLEOTIDE SEQUENCE [LARGE SCALE GENOMIC DNA]</scope>
    <source>
        <strain evidence="3 4">RmlP026</strain>
    </source>
</reference>
<dbReference type="PANTHER" id="PTHR23076:SF97">
    <property type="entry name" value="ATP-DEPENDENT ZINC METALLOPROTEASE YME1L1"/>
    <property type="match status" value="1"/>
</dbReference>
<dbReference type="GO" id="GO:0006508">
    <property type="term" value="P:proteolysis"/>
    <property type="evidence" value="ECO:0007669"/>
    <property type="project" value="InterPro"/>
</dbReference>
<dbReference type="GO" id="GO:0004176">
    <property type="term" value="F:ATP-dependent peptidase activity"/>
    <property type="evidence" value="ECO:0007669"/>
    <property type="project" value="InterPro"/>
</dbReference>
<dbReference type="InterPro" id="IPR027417">
    <property type="entry name" value="P-loop_NTPase"/>
</dbReference>
<dbReference type="Gene3D" id="1.10.8.60">
    <property type="match status" value="1"/>
</dbReference>
<dbReference type="SUPFAM" id="SSF52540">
    <property type="entry name" value="P-loop containing nucleoside triphosphate hydrolases"/>
    <property type="match status" value="1"/>
</dbReference>
<dbReference type="InterPro" id="IPR003593">
    <property type="entry name" value="AAA+_ATPase"/>
</dbReference>
<dbReference type="InterPro" id="IPR003959">
    <property type="entry name" value="ATPase_AAA_core"/>
</dbReference>
<reference evidence="3 4" key="2">
    <citation type="submission" date="2019-02" db="EMBL/GenBank/DDBJ databases">
        <title>'Lichenibacterium ramalinii' gen. nov. sp. nov., 'Lichenibacterium minor' gen. nov. sp. nov.</title>
        <authorList>
            <person name="Pankratov T."/>
        </authorList>
    </citation>
    <scope>NUCLEOTIDE SEQUENCE [LARGE SCALE GENOMIC DNA]</scope>
    <source>
        <strain evidence="3 4">RmlP026</strain>
    </source>
</reference>
<keyword evidence="1" id="KW-0547">Nucleotide-binding</keyword>
<comment type="similarity">
    <text evidence="1">Belongs to the AAA ATPase family.</text>
</comment>
<dbReference type="InterPro" id="IPR000642">
    <property type="entry name" value="Peptidase_M41"/>
</dbReference>
<dbReference type="EMBL" id="QYBB01000079">
    <property type="protein sequence ID" value="RYC29007.1"/>
    <property type="molecule type" value="Genomic_DNA"/>
</dbReference>
<dbReference type="GO" id="GO:0005524">
    <property type="term" value="F:ATP binding"/>
    <property type="evidence" value="ECO:0007669"/>
    <property type="project" value="UniProtKB-KW"/>
</dbReference>
<dbReference type="InterPro" id="IPR003960">
    <property type="entry name" value="ATPase_AAA_CS"/>
</dbReference>
<dbReference type="Proteomes" id="UP000290759">
    <property type="component" value="Unassembled WGS sequence"/>
</dbReference>
<dbReference type="GO" id="GO:0016887">
    <property type="term" value="F:ATP hydrolysis activity"/>
    <property type="evidence" value="ECO:0007669"/>
    <property type="project" value="InterPro"/>
</dbReference>
<dbReference type="InterPro" id="IPR037219">
    <property type="entry name" value="Peptidase_M41-like"/>
</dbReference>
<dbReference type="GO" id="GO:0005886">
    <property type="term" value="C:plasma membrane"/>
    <property type="evidence" value="ECO:0007669"/>
    <property type="project" value="TreeGrafter"/>
</dbReference>
<sequence length="612" mass="64987">MAAIKEALRGIYGADLSQLGRWEDSPGAVVGLALVDATTSEDLYDRAITTGAPVVILAADLARISPPEACALVDRTVDIPPGGRSGFVERLIEVVTGDDECVSAAAAARLSMLDVMRCVQLGSTGDDCKGRIRALLAARDAVEMAKAPKPDVGPVPLAAAAGDVVRRLGEMTGFGDAGVWGVNLAADLRDYAGGRLPWTDVDRGVLISGPPGGGKTTFARALALECEVDLVVTTYTEWSAAGGTGDSMSKGLTKLFDGWRKRRADKGPFILFVDEIDSMGVRGGAAHNDSWFGPVINAWLAFLDGAVPRDGIVVIAATNHPERVDPALLRPGRLDRHLELPMPDVDALLGIVRAHLGPDAMLTEAELAEAARACRGRSPAQVGQLAREARRVARWCKRRVCASDLTDAVAMLRGPVDAVGDRMVSIHEAGHAVACLVLGTDELLWVDQDRGLTRLTMAPHWDERIIVNRMVMQLAARAAEELVIGHASTGCGLDLEDATGLAYAYHTAWGWGASGLLSVSRERALLDPRLAAAVRATLDEAYVRAQDLVLTHRAAVERVADALRRRRYLDASEVRALVDGPVASTPRVRRSAPMMGGEIKRTVGPVSGTGCT</sequence>
<dbReference type="Gene3D" id="3.40.50.300">
    <property type="entry name" value="P-loop containing nucleotide triphosphate hydrolases"/>
    <property type="match status" value="1"/>
</dbReference>
<dbReference type="PANTHER" id="PTHR23076">
    <property type="entry name" value="METALLOPROTEASE M41 FTSH"/>
    <property type="match status" value="1"/>
</dbReference>
<protein>
    <submittedName>
        <fullName evidence="3">AAA family ATPase</fullName>
    </submittedName>
</protein>
<feature type="domain" description="AAA+ ATPase" evidence="2">
    <location>
        <begin position="201"/>
        <end position="344"/>
    </location>
</feature>
<keyword evidence="4" id="KW-1185">Reference proteome</keyword>
<dbReference type="Pfam" id="PF01434">
    <property type="entry name" value="Peptidase_M41"/>
    <property type="match status" value="1"/>
</dbReference>
<dbReference type="SMART" id="SM00382">
    <property type="entry name" value="AAA"/>
    <property type="match status" value="1"/>
</dbReference>
<dbReference type="Gene3D" id="1.20.58.760">
    <property type="entry name" value="Peptidase M41"/>
    <property type="match status" value="1"/>
</dbReference>
<gene>
    <name evidence="3" type="ORF">D3273_26190</name>
</gene>
<organism evidence="3 4">
    <name type="scientific">Lichenibacterium minor</name>
    <dbReference type="NCBI Taxonomy" id="2316528"/>
    <lineage>
        <taxon>Bacteria</taxon>
        <taxon>Pseudomonadati</taxon>
        <taxon>Pseudomonadota</taxon>
        <taxon>Alphaproteobacteria</taxon>
        <taxon>Hyphomicrobiales</taxon>
        <taxon>Lichenihabitantaceae</taxon>
        <taxon>Lichenibacterium</taxon>
    </lineage>
</organism>
<dbReference type="PROSITE" id="PS00674">
    <property type="entry name" value="AAA"/>
    <property type="match status" value="1"/>
</dbReference>
<dbReference type="AlphaFoldDB" id="A0A4Q2U2E6"/>
<dbReference type="RefSeq" id="WP_129229902.1">
    <property type="nucleotide sequence ID" value="NZ_QYBB01000079.1"/>
</dbReference>
<comment type="caution">
    <text evidence="3">The sequence shown here is derived from an EMBL/GenBank/DDBJ whole genome shotgun (WGS) entry which is preliminary data.</text>
</comment>
<dbReference type="GO" id="GO:0004222">
    <property type="term" value="F:metalloendopeptidase activity"/>
    <property type="evidence" value="ECO:0007669"/>
    <property type="project" value="InterPro"/>
</dbReference>
<dbReference type="SUPFAM" id="SSF140990">
    <property type="entry name" value="FtsH protease domain-like"/>
    <property type="match status" value="1"/>
</dbReference>
<evidence type="ECO:0000256" key="1">
    <source>
        <dbReference type="RuleBase" id="RU003651"/>
    </source>
</evidence>
<evidence type="ECO:0000313" key="3">
    <source>
        <dbReference type="EMBL" id="RYC29007.1"/>
    </source>
</evidence>